<dbReference type="EMBL" id="JBBKAM010000002">
    <property type="protein sequence ID" value="MEJ8644688.1"/>
    <property type="molecule type" value="Genomic_DNA"/>
</dbReference>
<evidence type="ECO:0000313" key="2">
    <source>
        <dbReference type="Proteomes" id="UP001382904"/>
    </source>
</evidence>
<keyword evidence="2" id="KW-1185">Reference proteome</keyword>
<sequence length="46" mass="4794">MGDAGLVRLYEAAGRDPLPAALGQALGTDVPTLTRAWQESLRADLG</sequence>
<reference evidence="1 2" key="1">
    <citation type="submission" date="2024-03" db="EMBL/GenBank/DDBJ databases">
        <title>Novel Streptomyces species of biotechnological and ecological value are a feature of Machair soil.</title>
        <authorList>
            <person name="Prole J.R."/>
            <person name="Goodfellow M."/>
            <person name="Allenby N."/>
            <person name="Ward A.C."/>
        </authorList>
    </citation>
    <scope>NUCLEOTIDE SEQUENCE [LARGE SCALE GENOMIC DNA]</scope>
    <source>
        <strain evidence="1 2">MS1.HAVA.3</strain>
    </source>
</reference>
<evidence type="ECO:0000313" key="1">
    <source>
        <dbReference type="EMBL" id="MEJ8644688.1"/>
    </source>
</evidence>
<dbReference type="Proteomes" id="UP001382904">
    <property type="component" value="Unassembled WGS sequence"/>
</dbReference>
<name>A0ABU8U9W4_9ACTN</name>
<organism evidence="1 2">
    <name type="scientific">Streptomyces caledonius</name>
    <dbReference type="NCBI Taxonomy" id="3134107"/>
    <lineage>
        <taxon>Bacteria</taxon>
        <taxon>Bacillati</taxon>
        <taxon>Actinomycetota</taxon>
        <taxon>Actinomycetes</taxon>
        <taxon>Kitasatosporales</taxon>
        <taxon>Streptomycetaceae</taxon>
        <taxon>Streptomyces</taxon>
    </lineage>
</organism>
<protein>
    <submittedName>
        <fullName evidence="1">Uncharacterized protein</fullName>
    </submittedName>
</protein>
<accession>A0ABU8U9W4</accession>
<gene>
    <name evidence="1" type="ORF">WKI68_32155</name>
</gene>
<comment type="caution">
    <text evidence="1">The sequence shown here is derived from an EMBL/GenBank/DDBJ whole genome shotgun (WGS) entry which is preliminary data.</text>
</comment>
<proteinExistence type="predicted"/>